<feature type="region of interest" description="Disordered" evidence="2">
    <location>
        <begin position="1258"/>
        <end position="1282"/>
    </location>
</feature>
<keyword evidence="1" id="KW-0862">Zinc</keyword>
<feature type="compositionally biased region" description="Polar residues" evidence="2">
    <location>
        <begin position="1"/>
        <end position="21"/>
    </location>
</feature>
<evidence type="ECO:0000313" key="4">
    <source>
        <dbReference type="EMBL" id="KAH3788781.1"/>
    </source>
</evidence>
<keyword evidence="1" id="KW-0479">Metal-binding</keyword>
<evidence type="ECO:0000259" key="3">
    <source>
        <dbReference type="PROSITE" id="PS50157"/>
    </source>
</evidence>
<feature type="region of interest" description="Disordered" evidence="2">
    <location>
        <begin position="1727"/>
        <end position="1748"/>
    </location>
</feature>
<comment type="caution">
    <text evidence="4">The sequence shown here is derived from an EMBL/GenBank/DDBJ whole genome shotgun (WGS) entry which is preliminary data.</text>
</comment>
<dbReference type="EMBL" id="JAIWYP010000008">
    <property type="protein sequence ID" value="KAH3788781.1"/>
    <property type="molecule type" value="Genomic_DNA"/>
</dbReference>
<dbReference type="GO" id="GO:0008270">
    <property type="term" value="F:zinc ion binding"/>
    <property type="evidence" value="ECO:0007669"/>
    <property type="project" value="UniProtKB-KW"/>
</dbReference>
<dbReference type="PROSITE" id="PS50157">
    <property type="entry name" value="ZINC_FINGER_C2H2_2"/>
    <property type="match status" value="1"/>
</dbReference>
<evidence type="ECO:0000256" key="1">
    <source>
        <dbReference type="PROSITE-ProRule" id="PRU00042"/>
    </source>
</evidence>
<reference evidence="4" key="1">
    <citation type="journal article" date="2019" name="bioRxiv">
        <title>The Genome of the Zebra Mussel, Dreissena polymorpha: A Resource for Invasive Species Research.</title>
        <authorList>
            <person name="McCartney M.A."/>
            <person name="Auch B."/>
            <person name="Kono T."/>
            <person name="Mallez S."/>
            <person name="Zhang Y."/>
            <person name="Obille A."/>
            <person name="Becker A."/>
            <person name="Abrahante J.E."/>
            <person name="Garbe J."/>
            <person name="Badalamenti J.P."/>
            <person name="Herman A."/>
            <person name="Mangelson H."/>
            <person name="Liachko I."/>
            <person name="Sullivan S."/>
            <person name="Sone E.D."/>
            <person name="Koren S."/>
            <person name="Silverstein K.A.T."/>
            <person name="Beckman K.B."/>
            <person name="Gohl D.M."/>
        </authorList>
    </citation>
    <scope>NUCLEOTIDE SEQUENCE</scope>
    <source>
        <strain evidence="4">Duluth1</strain>
        <tissue evidence="4">Whole animal</tissue>
    </source>
</reference>
<evidence type="ECO:0000256" key="2">
    <source>
        <dbReference type="SAM" id="MobiDB-lite"/>
    </source>
</evidence>
<keyword evidence="5" id="KW-1185">Reference proteome</keyword>
<dbReference type="PROSITE" id="PS00028">
    <property type="entry name" value="ZINC_FINGER_C2H2_1"/>
    <property type="match status" value="2"/>
</dbReference>
<organism evidence="4 5">
    <name type="scientific">Dreissena polymorpha</name>
    <name type="common">Zebra mussel</name>
    <name type="synonym">Mytilus polymorpha</name>
    <dbReference type="NCBI Taxonomy" id="45954"/>
    <lineage>
        <taxon>Eukaryota</taxon>
        <taxon>Metazoa</taxon>
        <taxon>Spiralia</taxon>
        <taxon>Lophotrochozoa</taxon>
        <taxon>Mollusca</taxon>
        <taxon>Bivalvia</taxon>
        <taxon>Autobranchia</taxon>
        <taxon>Heteroconchia</taxon>
        <taxon>Euheterodonta</taxon>
        <taxon>Imparidentia</taxon>
        <taxon>Neoheterodontei</taxon>
        <taxon>Myida</taxon>
        <taxon>Dreissenoidea</taxon>
        <taxon>Dreissenidae</taxon>
        <taxon>Dreissena</taxon>
    </lineage>
</organism>
<accession>A0A9D4IUK7</accession>
<name>A0A9D4IUK7_DREPO</name>
<feature type="compositionally biased region" description="Polar residues" evidence="2">
    <location>
        <begin position="1266"/>
        <end position="1282"/>
    </location>
</feature>
<reference evidence="4" key="2">
    <citation type="submission" date="2020-11" db="EMBL/GenBank/DDBJ databases">
        <authorList>
            <person name="McCartney M.A."/>
            <person name="Auch B."/>
            <person name="Kono T."/>
            <person name="Mallez S."/>
            <person name="Becker A."/>
            <person name="Gohl D.M."/>
            <person name="Silverstein K.A.T."/>
            <person name="Koren S."/>
            <person name="Bechman K.B."/>
            <person name="Herman A."/>
            <person name="Abrahante J.E."/>
            <person name="Garbe J."/>
        </authorList>
    </citation>
    <scope>NUCLEOTIDE SEQUENCE</scope>
    <source>
        <strain evidence="4">Duluth1</strain>
        <tissue evidence="4">Whole animal</tissue>
    </source>
</reference>
<keyword evidence="1" id="KW-0863">Zinc-finger</keyword>
<sequence length="1786" mass="201637">MQSTIPTADAETSSILKPHSNNNKEMESDIPGKKVKRKSSDSNVLEKADTETSNIVYAHRNNTTEMKTDILGTKVKRKSSDLIESENVIEKEMTAVKKKRQDDVSKPTSSSSNCETDCIIRTDNYTAKSSCFICGKLFTSLGGLNSHYAIHFKALSDPKNNLDQLGAVVRTEDSNEADPNCSPAMQTLTKMNNAFEDMNTLSRKETNGNCFLSKKKDTCCTEKSTNHSSISCKEQNSTVSKQPRPVAFILKGSCKNKYNIGSEQYLEMKPSHDVYKEALTGNRIGNIDTCIKSMEAADQIQKCVKENNDSISPHVSNKPKETNCKFNQSNDCCEFNITTINGTNDRTSPLRYENTFISTGFDTLSVCEYLENKDSLMENTNQSTEFTVSMTKDDIGCETSHQLEDEQNNNLRETKPNEFGMILNNVCLESLGKLVRDEILSDQEYTALDKENTRENNDIDTEVEKQIESCNSNLSTVSIKSNVNMFLTSRSTINCRSSDEKYVEDKAKETYLIRPNNLKEKTKYIEDVKFDKLLNNQDDQTKNNTKIVLNKIDTIEVEDDNILAEIKDKVSLNKAKGESSRSESKYYFPSNNMSSESITIFDSETGNENSNTEQKETIETSYAACNQTQCLAKPLDEKVKCGSDVATLTYSLRPRREKAKFVENQTVTPIKIIKKQKVARVKISQKKNKTCSKNYHEICYKFSSDDNKCETFGNSLRGLSHDEEVKHEASNVMNLVTYCDNYKKQTTMSHVEKTLDFLRQSGFHVQYKHQFDQQTSSSEFSSFHNARLDPISKCLAYVSKIPPMMISDLEMKDGTALDSDMESVGSSTFFNDADLCNTFDKVEDSDSHKLQLKCAFIKHDSDLIKCQIGSSGEVDNNKFQKPVEQASEMHVDGVKIDQVSSKQCDELFGKCESESDSGIGSGVLKNIQYAEVINQDSKSSLKQCKLCKKWFRSLPALHEHTDKMHKSYFVPDSAQICHTILSHIIAPNELTNTVKVNEDNACKQKETDCAQCTVIWSAISEHQSNLNDEVLQQSNLDDEVQSNIDYCDYCDTFSDNKYSEMMKVIPNLKTKNIIVKVQKLPISSFKTADGKLAKFIGTKSYPVWVLESGGGNQESTLNKSKAGRLKYKIRDACKHDDPRPQRYEIIPTPSKKDKEHLKKLFRALDDKNNISMIKSDLVDMNGTETVCDIVHESSVNTSADTADAETEMNKLSNAITNHVQQEQDKVTSNTVQSNVVSNNIIAYRTNDVISENGRCNETSKARSQTENKVQNTGNEGFKLSNSNKEFSSTFTVSEIIQENNTEPDLNKNGVNNSYEDDDDCTKNDIVLNSEEGVASMNVDDDKCDFPQTEKSDIDLSVTFGIHDSIITEHEKTLEIEDRMIIETSVGLHIDEFEAEISDTKMESDGTSEIINNCKFTDLCQTYTSKDECTGVKEFLHERENRYSRLNTWAKMEAILQIGTKHVIERDQEVEYENLPTTIRLEQKEAQNAVAYQITDFEKAIDYSPESNTKSKTKGCSKHKVEALKENKTRSVENKSRLPVRQQKTKSSDIYILPQLTGGLGQENQWNLSHIKQCRVSKSKLAQNILKKHQLEQEVFNKKEMEDTLEDFESSLISRENIPPFMRDDKLICVLEHDVGSSVKFTSGQEFDEDFVKSSQKQSLKKLKESLELMGIIKDKTKEDVTRLSPSASKKQLQFSTTGPNNSSLKLILPSFSSVFGLLNNTMKSIHDQTEPSLGHSLTENHSQETDTSLEDAEFELRHSLSGSHWHGKSRLSVFQRLGKPKGNHFT</sequence>
<proteinExistence type="predicted"/>
<dbReference type="Proteomes" id="UP000828390">
    <property type="component" value="Unassembled WGS sequence"/>
</dbReference>
<feature type="compositionally biased region" description="Basic and acidic residues" evidence="2">
    <location>
        <begin position="22"/>
        <end position="48"/>
    </location>
</feature>
<dbReference type="SMART" id="SM00355">
    <property type="entry name" value="ZnF_C2H2"/>
    <property type="match status" value="2"/>
</dbReference>
<gene>
    <name evidence="4" type="ORF">DPMN_166929</name>
</gene>
<evidence type="ECO:0000313" key="5">
    <source>
        <dbReference type="Proteomes" id="UP000828390"/>
    </source>
</evidence>
<feature type="region of interest" description="Disordered" evidence="2">
    <location>
        <begin position="1"/>
        <end position="48"/>
    </location>
</feature>
<protein>
    <recommendedName>
        <fullName evidence="3">C2H2-type domain-containing protein</fullName>
    </recommendedName>
</protein>
<feature type="domain" description="C2H2-type" evidence="3">
    <location>
        <begin position="129"/>
        <end position="151"/>
    </location>
</feature>
<dbReference type="InterPro" id="IPR013087">
    <property type="entry name" value="Znf_C2H2_type"/>
</dbReference>